<gene>
    <name evidence="1" type="ORF">LIER_07651</name>
</gene>
<protein>
    <submittedName>
        <fullName evidence="1">Uncharacterized protein</fullName>
    </submittedName>
</protein>
<keyword evidence="2" id="KW-1185">Reference proteome</keyword>
<evidence type="ECO:0000313" key="1">
    <source>
        <dbReference type="EMBL" id="GAA0148127.1"/>
    </source>
</evidence>
<sequence length="138" mass="15305">MDCFTDFCSIKGSEFCFRVVSIDPFVVWVLFPFQFQMSMSKSGSGKLKILFVEEIVILDRFVICSVSLISVTFHLKYECVRGFLGIQGSLMDYLTRSLSTITHEGGDIYISTSLDVMLEASLVVAFLSVICSGYSSAG</sequence>
<evidence type="ECO:0000313" key="2">
    <source>
        <dbReference type="Proteomes" id="UP001454036"/>
    </source>
</evidence>
<comment type="caution">
    <text evidence="1">The sequence shown here is derived from an EMBL/GenBank/DDBJ whole genome shotgun (WGS) entry which is preliminary data.</text>
</comment>
<dbReference type="Proteomes" id="UP001454036">
    <property type="component" value="Unassembled WGS sequence"/>
</dbReference>
<dbReference type="AlphaFoldDB" id="A0AAV3PAQ1"/>
<reference evidence="1 2" key="1">
    <citation type="submission" date="2024-01" db="EMBL/GenBank/DDBJ databases">
        <title>The complete chloroplast genome sequence of Lithospermum erythrorhizon: insights into the phylogenetic relationship among Boraginaceae species and the maternal lineages of purple gromwells.</title>
        <authorList>
            <person name="Okada T."/>
            <person name="Watanabe K."/>
        </authorList>
    </citation>
    <scope>NUCLEOTIDE SEQUENCE [LARGE SCALE GENOMIC DNA]</scope>
</reference>
<dbReference type="EMBL" id="BAABME010001188">
    <property type="protein sequence ID" value="GAA0148127.1"/>
    <property type="molecule type" value="Genomic_DNA"/>
</dbReference>
<proteinExistence type="predicted"/>
<organism evidence="1 2">
    <name type="scientific">Lithospermum erythrorhizon</name>
    <name type="common">Purple gromwell</name>
    <name type="synonym">Lithospermum officinale var. erythrorhizon</name>
    <dbReference type="NCBI Taxonomy" id="34254"/>
    <lineage>
        <taxon>Eukaryota</taxon>
        <taxon>Viridiplantae</taxon>
        <taxon>Streptophyta</taxon>
        <taxon>Embryophyta</taxon>
        <taxon>Tracheophyta</taxon>
        <taxon>Spermatophyta</taxon>
        <taxon>Magnoliopsida</taxon>
        <taxon>eudicotyledons</taxon>
        <taxon>Gunneridae</taxon>
        <taxon>Pentapetalae</taxon>
        <taxon>asterids</taxon>
        <taxon>lamiids</taxon>
        <taxon>Boraginales</taxon>
        <taxon>Boraginaceae</taxon>
        <taxon>Boraginoideae</taxon>
        <taxon>Lithospermeae</taxon>
        <taxon>Lithospermum</taxon>
    </lineage>
</organism>
<name>A0AAV3PAQ1_LITER</name>
<accession>A0AAV3PAQ1</accession>